<keyword evidence="2" id="KW-0812">Transmembrane</keyword>
<dbReference type="AlphaFoldDB" id="A0A1H0EYT8"/>
<evidence type="ECO:0008006" key="5">
    <source>
        <dbReference type="Google" id="ProtNLM"/>
    </source>
</evidence>
<reference evidence="4" key="1">
    <citation type="submission" date="2016-10" db="EMBL/GenBank/DDBJ databases">
        <authorList>
            <person name="Varghese N."/>
            <person name="Submissions S."/>
        </authorList>
    </citation>
    <scope>NUCLEOTIDE SEQUENCE [LARGE SCALE GENOMIC DNA]</scope>
    <source>
        <strain evidence="4">DSM 27982</strain>
    </source>
</reference>
<evidence type="ECO:0000256" key="2">
    <source>
        <dbReference type="SAM" id="Phobius"/>
    </source>
</evidence>
<name>A0A1H0EYT8_9ACTO</name>
<evidence type="ECO:0000313" key="3">
    <source>
        <dbReference type="EMBL" id="SDN87525.1"/>
    </source>
</evidence>
<sequence>MSYPPSAGSPYAAAPHGSGQAPYGAAAPQPKGRKGPLILLLSGVALCVAAVVLFVVFVASGARAISDLRPIDANGTAAVQLESTAVYGLYGNGGSQCTVTDADGHEVEVTIPMSNIEVNDRRLFGVVAPNASGDYTITCSTSFAGGDVFFGPLIDAQDIGRMVLGVFVVIGMFMVGIPLAIGGIIWLVVRNSRNKRAQQAWSGGYPTGRPGF</sequence>
<feature type="transmembrane region" description="Helical" evidence="2">
    <location>
        <begin position="162"/>
        <end position="189"/>
    </location>
</feature>
<proteinExistence type="predicted"/>
<evidence type="ECO:0000256" key="1">
    <source>
        <dbReference type="SAM" id="MobiDB-lite"/>
    </source>
</evidence>
<dbReference type="EMBL" id="FNIM01000020">
    <property type="protein sequence ID" value="SDN87525.1"/>
    <property type="molecule type" value="Genomic_DNA"/>
</dbReference>
<keyword evidence="4" id="KW-1185">Reference proteome</keyword>
<dbReference type="Proteomes" id="UP000198541">
    <property type="component" value="Unassembled WGS sequence"/>
</dbReference>
<feature type="transmembrane region" description="Helical" evidence="2">
    <location>
        <begin position="37"/>
        <end position="59"/>
    </location>
</feature>
<keyword evidence="2" id="KW-0472">Membrane</keyword>
<protein>
    <recommendedName>
        <fullName evidence="5">Serine/arginine repetitive matrix protein 2</fullName>
    </recommendedName>
</protein>
<dbReference type="STRING" id="332524.SAMN04487766_1195"/>
<evidence type="ECO:0000313" key="4">
    <source>
        <dbReference type="Proteomes" id="UP000198541"/>
    </source>
</evidence>
<keyword evidence="2" id="KW-1133">Transmembrane helix</keyword>
<organism evidence="3 4">
    <name type="scientific">Actinomyces ruminicola</name>
    <dbReference type="NCBI Taxonomy" id="332524"/>
    <lineage>
        <taxon>Bacteria</taxon>
        <taxon>Bacillati</taxon>
        <taxon>Actinomycetota</taxon>
        <taxon>Actinomycetes</taxon>
        <taxon>Actinomycetales</taxon>
        <taxon>Actinomycetaceae</taxon>
        <taxon>Actinomyces</taxon>
    </lineage>
</organism>
<accession>A0A1H0EYT8</accession>
<feature type="region of interest" description="Disordered" evidence="1">
    <location>
        <begin position="1"/>
        <end position="27"/>
    </location>
</feature>
<gene>
    <name evidence="3" type="ORF">SAMN05216355_12030</name>
</gene>
<dbReference type="RefSeq" id="WP_092537872.1">
    <property type="nucleotide sequence ID" value="NZ_FNIM01000020.1"/>
</dbReference>